<dbReference type="InterPro" id="IPR007263">
    <property type="entry name" value="DCC1-like"/>
</dbReference>
<proteinExistence type="predicted"/>
<dbReference type="Proteomes" id="UP000199370">
    <property type="component" value="Unassembled WGS sequence"/>
</dbReference>
<protein>
    <recommendedName>
        <fullName evidence="3">DUF393 domain-containing protein</fullName>
    </recommendedName>
</protein>
<evidence type="ECO:0008006" key="3">
    <source>
        <dbReference type="Google" id="ProtNLM"/>
    </source>
</evidence>
<dbReference type="AlphaFoldDB" id="A0A1G9SKJ4"/>
<dbReference type="EMBL" id="FNIA01000001">
    <property type="protein sequence ID" value="SDM35941.1"/>
    <property type="molecule type" value="Genomic_DNA"/>
</dbReference>
<name>A0A1G9SKJ4_9EURY</name>
<accession>A0A1G9SKJ4</accession>
<keyword evidence="2" id="KW-1185">Reference proteome</keyword>
<organism evidence="1 2">
    <name type="scientific">Haloarchaeobius iranensis</name>
    <dbReference type="NCBI Taxonomy" id="996166"/>
    <lineage>
        <taxon>Archaea</taxon>
        <taxon>Methanobacteriati</taxon>
        <taxon>Methanobacteriota</taxon>
        <taxon>Stenosarchaea group</taxon>
        <taxon>Halobacteria</taxon>
        <taxon>Halobacteriales</taxon>
        <taxon>Halorubellaceae</taxon>
        <taxon>Haloarchaeobius</taxon>
    </lineage>
</organism>
<evidence type="ECO:0000313" key="1">
    <source>
        <dbReference type="EMBL" id="SDM35941.1"/>
    </source>
</evidence>
<dbReference type="RefSeq" id="WP_245707574.1">
    <property type="nucleotide sequence ID" value="NZ_FNIA01000001.1"/>
</dbReference>
<dbReference type="Pfam" id="PF04134">
    <property type="entry name" value="DCC1-like"/>
    <property type="match status" value="1"/>
</dbReference>
<reference evidence="1 2" key="1">
    <citation type="submission" date="2016-10" db="EMBL/GenBank/DDBJ databases">
        <authorList>
            <person name="de Groot N.N."/>
        </authorList>
    </citation>
    <scope>NUCLEOTIDE SEQUENCE [LARGE SCALE GENOMIC DNA]</scope>
    <source>
        <strain evidence="2">EB21,IBRC-M 10013,KCTC 4048</strain>
    </source>
</reference>
<gene>
    <name evidence="1" type="ORF">SAMN05192554_101238</name>
</gene>
<evidence type="ECO:0000313" key="2">
    <source>
        <dbReference type="Proteomes" id="UP000199370"/>
    </source>
</evidence>
<sequence>MNAWPTIVYDDDCGFCTWSARYAAARGPFVLVGFSELTDEQLARLPPDYESCAHLFVGDETYSCGAAAEEVVARMDSWEHRPMTAFQLLPEAVRSAVREPLYRTMANNRDVLGKLRRCEPPARGG</sequence>
<dbReference type="STRING" id="996166.SAMN05192554_101238"/>
<dbReference type="GO" id="GO:0015035">
    <property type="term" value="F:protein-disulfide reductase activity"/>
    <property type="evidence" value="ECO:0007669"/>
    <property type="project" value="InterPro"/>
</dbReference>